<dbReference type="EnsemblProtists" id="EOD39526">
    <property type="protein sequence ID" value="EOD39526"/>
    <property type="gene ID" value="EMIHUDRAFT_448850"/>
</dbReference>
<feature type="region of interest" description="Disordered" evidence="1">
    <location>
        <begin position="102"/>
        <end position="149"/>
    </location>
</feature>
<dbReference type="HOGENOM" id="CLU_1753109_0_0_1"/>
<evidence type="ECO:0000256" key="2">
    <source>
        <dbReference type="SAM" id="SignalP"/>
    </source>
</evidence>
<accession>A0A0D3KUU1</accession>
<dbReference type="AlphaFoldDB" id="A0A0D3KUU1"/>
<dbReference type="Proteomes" id="UP000013827">
    <property type="component" value="Unassembled WGS sequence"/>
</dbReference>
<evidence type="ECO:0000313" key="4">
    <source>
        <dbReference type="Proteomes" id="UP000013827"/>
    </source>
</evidence>
<evidence type="ECO:0000313" key="3">
    <source>
        <dbReference type="EnsemblProtists" id="EOD39526"/>
    </source>
</evidence>
<dbReference type="RefSeq" id="XP_005791955.1">
    <property type="nucleotide sequence ID" value="XM_005791898.1"/>
</dbReference>
<reference evidence="4" key="1">
    <citation type="journal article" date="2013" name="Nature">
        <title>Pan genome of the phytoplankton Emiliania underpins its global distribution.</title>
        <authorList>
            <person name="Read B.A."/>
            <person name="Kegel J."/>
            <person name="Klute M.J."/>
            <person name="Kuo A."/>
            <person name="Lefebvre S.C."/>
            <person name="Maumus F."/>
            <person name="Mayer C."/>
            <person name="Miller J."/>
            <person name="Monier A."/>
            <person name="Salamov A."/>
            <person name="Young J."/>
            <person name="Aguilar M."/>
            <person name="Claverie J.M."/>
            <person name="Frickenhaus S."/>
            <person name="Gonzalez K."/>
            <person name="Herman E.K."/>
            <person name="Lin Y.C."/>
            <person name="Napier J."/>
            <person name="Ogata H."/>
            <person name="Sarno A.F."/>
            <person name="Shmutz J."/>
            <person name="Schroeder D."/>
            <person name="de Vargas C."/>
            <person name="Verret F."/>
            <person name="von Dassow P."/>
            <person name="Valentin K."/>
            <person name="Van de Peer Y."/>
            <person name="Wheeler G."/>
            <person name="Dacks J.B."/>
            <person name="Delwiche C.F."/>
            <person name="Dyhrman S.T."/>
            <person name="Glockner G."/>
            <person name="John U."/>
            <person name="Richards T."/>
            <person name="Worden A.Z."/>
            <person name="Zhang X."/>
            <person name="Grigoriev I.V."/>
            <person name="Allen A.E."/>
            <person name="Bidle K."/>
            <person name="Borodovsky M."/>
            <person name="Bowler C."/>
            <person name="Brownlee C."/>
            <person name="Cock J.M."/>
            <person name="Elias M."/>
            <person name="Gladyshev V.N."/>
            <person name="Groth M."/>
            <person name="Guda C."/>
            <person name="Hadaegh A."/>
            <person name="Iglesias-Rodriguez M.D."/>
            <person name="Jenkins J."/>
            <person name="Jones B.M."/>
            <person name="Lawson T."/>
            <person name="Leese F."/>
            <person name="Lindquist E."/>
            <person name="Lobanov A."/>
            <person name="Lomsadze A."/>
            <person name="Malik S.B."/>
            <person name="Marsh M.E."/>
            <person name="Mackinder L."/>
            <person name="Mock T."/>
            <person name="Mueller-Roeber B."/>
            <person name="Pagarete A."/>
            <person name="Parker M."/>
            <person name="Probert I."/>
            <person name="Quesneville H."/>
            <person name="Raines C."/>
            <person name="Rensing S.A."/>
            <person name="Riano-Pachon D.M."/>
            <person name="Richier S."/>
            <person name="Rokitta S."/>
            <person name="Shiraiwa Y."/>
            <person name="Soanes D.M."/>
            <person name="van der Giezen M."/>
            <person name="Wahlund T.M."/>
            <person name="Williams B."/>
            <person name="Wilson W."/>
            <person name="Wolfe G."/>
            <person name="Wurch L.L."/>
        </authorList>
    </citation>
    <scope>NUCLEOTIDE SEQUENCE</scope>
</reference>
<feature type="region of interest" description="Disordered" evidence="1">
    <location>
        <begin position="28"/>
        <end position="88"/>
    </location>
</feature>
<dbReference type="KEGG" id="ehx:EMIHUDRAFT_448850"/>
<feature type="chain" id="PRO_5044213604" description="Secreted protein" evidence="2">
    <location>
        <begin position="16"/>
        <end position="149"/>
    </location>
</feature>
<feature type="signal peptide" evidence="2">
    <location>
        <begin position="1"/>
        <end position="15"/>
    </location>
</feature>
<reference evidence="3" key="2">
    <citation type="submission" date="2024-10" db="UniProtKB">
        <authorList>
            <consortium name="EnsemblProtists"/>
        </authorList>
    </citation>
    <scope>IDENTIFICATION</scope>
</reference>
<dbReference type="GeneID" id="17284797"/>
<keyword evidence="4" id="KW-1185">Reference proteome</keyword>
<keyword evidence="2" id="KW-0732">Signal</keyword>
<name>A0A0D3KUU1_EMIH1</name>
<dbReference type="PaxDb" id="2903-EOD39526"/>
<sequence length="149" mass="16258">MSAILTLCSISAVASLDGGAQDQHARSLLRVDEEHKPRSRRSWVGESSATKGERPPKALYGTGWSFPPRAKATEPIQGYDEPPLQHRRPSSYLFTAVASSWDSESSRYHGYRCGDRPPSSSRAGLRLDDEAGRDASPSEGVVKSETVEL</sequence>
<evidence type="ECO:0008006" key="5">
    <source>
        <dbReference type="Google" id="ProtNLM"/>
    </source>
</evidence>
<proteinExistence type="predicted"/>
<protein>
    <recommendedName>
        <fullName evidence="5">Secreted protein</fullName>
    </recommendedName>
</protein>
<organism evidence="3 4">
    <name type="scientific">Emiliania huxleyi (strain CCMP1516)</name>
    <dbReference type="NCBI Taxonomy" id="280463"/>
    <lineage>
        <taxon>Eukaryota</taxon>
        <taxon>Haptista</taxon>
        <taxon>Haptophyta</taxon>
        <taxon>Prymnesiophyceae</taxon>
        <taxon>Isochrysidales</taxon>
        <taxon>Noelaerhabdaceae</taxon>
        <taxon>Emiliania</taxon>
    </lineage>
</organism>
<evidence type="ECO:0000256" key="1">
    <source>
        <dbReference type="SAM" id="MobiDB-lite"/>
    </source>
</evidence>
<feature type="compositionally biased region" description="Basic and acidic residues" evidence="1">
    <location>
        <begin position="104"/>
        <end position="115"/>
    </location>
</feature>